<dbReference type="Proteomes" id="UP001556653">
    <property type="component" value="Unassembled WGS sequence"/>
</dbReference>
<evidence type="ECO:0000256" key="3">
    <source>
        <dbReference type="ARBA" id="ARBA00022723"/>
    </source>
</evidence>
<dbReference type="InterPro" id="IPR022907">
    <property type="entry name" value="VapC_family"/>
</dbReference>
<dbReference type="EC" id="3.1.-.-" evidence="6"/>
<keyword evidence="5 6" id="KW-0460">Magnesium</keyword>
<comment type="cofactor">
    <cofactor evidence="6">
        <name>Mg(2+)</name>
        <dbReference type="ChEBI" id="CHEBI:18420"/>
    </cofactor>
</comment>
<evidence type="ECO:0000256" key="4">
    <source>
        <dbReference type="ARBA" id="ARBA00022801"/>
    </source>
</evidence>
<evidence type="ECO:0000256" key="5">
    <source>
        <dbReference type="ARBA" id="ARBA00022842"/>
    </source>
</evidence>
<organism evidence="8 9">
    <name type="scientific">Spiribacter onubensis</name>
    <dbReference type="NCBI Taxonomy" id="3122420"/>
    <lineage>
        <taxon>Bacteria</taxon>
        <taxon>Pseudomonadati</taxon>
        <taxon>Pseudomonadota</taxon>
        <taxon>Gammaproteobacteria</taxon>
        <taxon>Chromatiales</taxon>
        <taxon>Ectothiorhodospiraceae</taxon>
        <taxon>Spiribacter</taxon>
    </lineage>
</organism>
<keyword evidence="2 6" id="KW-0540">Nuclease</keyword>
<comment type="caution">
    <text evidence="8">The sequence shown here is derived from an EMBL/GenBank/DDBJ whole genome shotgun (WGS) entry which is preliminary data.</text>
</comment>
<comment type="similarity">
    <text evidence="6">Belongs to the PINc/VapC protein family.</text>
</comment>
<name>A0ABV3SB78_9GAMM</name>
<dbReference type="PANTHER" id="PTHR35901">
    <property type="entry name" value="RIBONUCLEASE VAPC3"/>
    <property type="match status" value="1"/>
</dbReference>
<evidence type="ECO:0000259" key="7">
    <source>
        <dbReference type="Pfam" id="PF01850"/>
    </source>
</evidence>
<feature type="binding site" evidence="6">
    <location>
        <position position="104"/>
    </location>
    <ligand>
        <name>Mg(2+)</name>
        <dbReference type="ChEBI" id="CHEBI:18420"/>
    </ligand>
</feature>
<protein>
    <recommendedName>
        <fullName evidence="6">Ribonuclease VapC</fullName>
        <shortName evidence="6">RNase VapC</shortName>
        <ecNumber evidence="6">3.1.-.-</ecNumber>
    </recommendedName>
    <alternativeName>
        <fullName evidence="6">Toxin VapC</fullName>
    </alternativeName>
</protein>
<dbReference type="CDD" id="cd09873">
    <property type="entry name" value="PIN_Pae0151-like"/>
    <property type="match status" value="1"/>
</dbReference>
<dbReference type="RefSeq" id="WP_367968106.1">
    <property type="nucleotide sequence ID" value="NZ_JBAKFJ010000002.1"/>
</dbReference>
<evidence type="ECO:0000313" key="9">
    <source>
        <dbReference type="Proteomes" id="UP001556653"/>
    </source>
</evidence>
<evidence type="ECO:0000313" key="8">
    <source>
        <dbReference type="EMBL" id="MEX0387386.1"/>
    </source>
</evidence>
<evidence type="ECO:0000256" key="2">
    <source>
        <dbReference type="ARBA" id="ARBA00022722"/>
    </source>
</evidence>
<comment type="function">
    <text evidence="6">Toxic component of a toxin-antitoxin (TA) system. An RNase.</text>
</comment>
<evidence type="ECO:0000256" key="6">
    <source>
        <dbReference type="HAMAP-Rule" id="MF_00265"/>
    </source>
</evidence>
<dbReference type="Gene3D" id="3.40.50.1010">
    <property type="entry name" value="5'-nuclease"/>
    <property type="match status" value="1"/>
</dbReference>
<dbReference type="PANTHER" id="PTHR35901:SF1">
    <property type="entry name" value="EXONUCLEASE VAPC9"/>
    <property type="match status" value="1"/>
</dbReference>
<feature type="binding site" evidence="6">
    <location>
        <position position="5"/>
    </location>
    <ligand>
        <name>Mg(2+)</name>
        <dbReference type="ChEBI" id="CHEBI:18420"/>
    </ligand>
</feature>
<sequence length="142" mass="15697">MLVLDTSAALAWLFRRQTSREAMVADHLLDELEAATVTVPTLWHIEVANAVLVAERRGVVTETQVSTYLQRLFQLPIETDSTPPAARQEGIVSLGRRFGLSAYDASYLDLAIRSGTLMATFDQKLAAATRQVGIEVYGDRFI</sequence>
<keyword evidence="9" id="KW-1185">Reference proteome</keyword>
<keyword evidence="1 6" id="KW-1277">Toxin-antitoxin system</keyword>
<gene>
    <name evidence="6" type="primary">vapC</name>
    <name evidence="8" type="ORF">V6X64_10350</name>
</gene>
<proteinExistence type="inferred from homology"/>
<feature type="domain" description="PIN" evidence="7">
    <location>
        <begin position="3"/>
        <end position="128"/>
    </location>
</feature>
<dbReference type="InterPro" id="IPR051619">
    <property type="entry name" value="TypeII_TA_RNase_PINc/VapC"/>
</dbReference>
<dbReference type="InterPro" id="IPR002716">
    <property type="entry name" value="PIN_dom"/>
</dbReference>
<keyword evidence="4 6" id="KW-0378">Hydrolase</keyword>
<dbReference type="HAMAP" id="MF_00265">
    <property type="entry name" value="VapC_Nob1"/>
    <property type="match status" value="1"/>
</dbReference>
<reference evidence="8 9" key="1">
    <citation type="submission" date="2024-02" db="EMBL/GenBank/DDBJ databases">
        <title>New especies of Spiribacter isolated from saline water.</title>
        <authorList>
            <person name="Leon M.J."/>
            <person name="De La Haba R."/>
            <person name="Sanchez-Porro C."/>
            <person name="Ventosa A."/>
        </authorList>
    </citation>
    <scope>NUCLEOTIDE SEQUENCE [LARGE SCALE GENOMIC DNA]</scope>
    <source>
        <strain evidence="9">ag22IC4-227</strain>
    </source>
</reference>
<dbReference type="InterPro" id="IPR029060">
    <property type="entry name" value="PIN-like_dom_sf"/>
</dbReference>
<evidence type="ECO:0000256" key="1">
    <source>
        <dbReference type="ARBA" id="ARBA00022649"/>
    </source>
</evidence>
<keyword evidence="3 6" id="KW-0479">Metal-binding</keyword>
<dbReference type="EMBL" id="JBAKFJ010000002">
    <property type="protein sequence ID" value="MEX0387386.1"/>
    <property type="molecule type" value="Genomic_DNA"/>
</dbReference>
<dbReference type="InterPro" id="IPR044153">
    <property type="entry name" value="PIN_Pae0151-like"/>
</dbReference>
<accession>A0ABV3SB78</accession>
<keyword evidence="6" id="KW-0800">Toxin</keyword>
<dbReference type="Pfam" id="PF01850">
    <property type="entry name" value="PIN"/>
    <property type="match status" value="1"/>
</dbReference>
<dbReference type="SUPFAM" id="SSF88723">
    <property type="entry name" value="PIN domain-like"/>
    <property type="match status" value="1"/>
</dbReference>